<organism evidence="8 9">
    <name type="scientific">Niabella ginsengisoli</name>
    <dbReference type="NCBI Taxonomy" id="522298"/>
    <lineage>
        <taxon>Bacteria</taxon>
        <taxon>Pseudomonadati</taxon>
        <taxon>Bacteroidota</taxon>
        <taxon>Chitinophagia</taxon>
        <taxon>Chitinophagales</taxon>
        <taxon>Chitinophagaceae</taxon>
        <taxon>Niabella</taxon>
    </lineage>
</organism>
<evidence type="ECO:0000256" key="3">
    <source>
        <dbReference type="ARBA" id="ARBA00022729"/>
    </source>
</evidence>
<feature type="domain" description="Glycoside hydrolase family 29 N-terminal" evidence="7">
    <location>
        <begin position="88"/>
        <end position="263"/>
    </location>
</feature>
<evidence type="ECO:0000256" key="6">
    <source>
        <dbReference type="SAM" id="SignalP"/>
    </source>
</evidence>
<accession>A0ABS9SNL4</accession>
<dbReference type="Pfam" id="PF01120">
    <property type="entry name" value="Alpha_L_fucos"/>
    <property type="match status" value="1"/>
</dbReference>
<dbReference type="EMBL" id="JAKWBL010000004">
    <property type="protein sequence ID" value="MCH5599964.1"/>
    <property type="molecule type" value="Genomic_DNA"/>
</dbReference>
<name>A0ABS9SNL4_9BACT</name>
<reference evidence="8 9" key="1">
    <citation type="submission" date="2022-02" db="EMBL/GenBank/DDBJ databases">
        <authorList>
            <person name="Min J."/>
        </authorList>
    </citation>
    <scope>NUCLEOTIDE SEQUENCE [LARGE SCALE GENOMIC DNA]</scope>
    <source>
        <strain evidence="8 9">GR10-1</strain>
    </source>
</reference>
<dbReference type="RefSeq" id="WP_240831983.1">
    <property type="nucleotide sequence ID" value="NZ_JAKWBL010000004.1"/>
</dbReference>
<evidence type="ECO:0000256" key="5">
    <source>
        <dbReference type="ARBA" id="ARBA00023295"/>
    </source>
</evidence>
<keyword evidence="3 6" id="KW-0732">Signal</keyword>
<evidence type="ECO:0000256" key="2">
    <source>
        <dbReference type="ARBA" id="ARBA00012662"/>
    </source>
</evidence>
<dbReference type="SUPFAM" id="SSF51445">
    <property type="entry name" value="(Trans)glycosidases"/>
    <property type="match status" value="1"/>
</dbReference>
<dbReference type="EC" id="3.2.1.51" evidence="2"/>
<keyword evidence="5" id="KW-0326">Glycosidase</keyword>
<dbReference type="InterPro" id="IPR017853">
    <property type="entry name" value="GH"/>
</dbReference>
<gene>
    <name evidence="8" type="ORF">MKP09_19640</name>
</gene>
<dbReference type="PANTHER" id="PTHR10030">
    <property type="entry name" value="ALPHA-L-FUCOSIDASE"/>
    <property type="match status" value="1"/>
</dbReference>
<evidence type="ECO:0000256" key="1">
    <source>
        <dbReference type="ARBA" id="ARBA00007951"/>
    </source>
</evidence>
<proteinExistence type="inferred from homology"/>
<evidence type="ECO:0000313" key="8">
    <source>
        <dbReference type="EMBL" id="MCH5599964.1"/>
    </source>
</evidence>
<evidence type="ECO:0000313" key="9">
    <source>
        <dbReference type="Proteomes" id="UP001202248"/>
    </source>
</evidence>
<protein>
    <recommendedName>
        <fullName evidence="2">alpha-L-fucosidase</fullName>
        <ecNumber evidence="2">3.2.1.51</ecNumber>
    </recommendedName>
</protein>
<sequence length="368" mass="41800">MFRKFTVLLCGMVITCATNAQTKGILTPKSTYPVLPTDSKEQIIIKAAHVVPTANQYDALKNEYIAFIHFGPNTFTTKEWGSGMEDPKVFDLKTLDTDQWCRVMKDAGMKMVVFTAKHHDGFVLWQSRYTKHGVMSTGFQDGKGDVVKELAASCKKYGLKLGIYLSPADLYQIESPEGLYGNLSKYTERTIPRKVAGRPFANKTTFKFKVDDYNEYFLNQLFELLTEYGEISEVWFDGAHPKTKGGQKYNYIAWKKLIRTLAPKAVIFGKNDIRWAGNEAGATRNTEWNTIAYPFNPDTANYFPDLTGKSLGSREELMDAKFIHYQPKPILLFEQVGFTEMIQNKTCAVPMIFLIFMKEALAAILSFF</sequence>
<feature type="signal peptide" evidence="6">
    <location>
        <begin position="1"/>
        <end position="20"/>
    </location>
</feature>
<dbReference type="PANTHER" id="PTHR10030:SF37">
    <property type="entry name" value="ALPHA-L-FUCOSIDASE-RELATED"/>
    <property type="match status" value="1"/>
</dbReference>
<comment type="similarity">
    <text evidence="1">Belongs to the glycosyl hydrolase 29 family.</text>
</comment>
<dbReference type="Gene3D" id="3.20.20.80">
    <property type="entry name" value="Glycosidases"/>
    <property type="match status" value="1"/>
</dbReference>
<keyword evidence="4" id="KW-0378">Hydrolase</keyword>
<dbReference type="SMART" id="SM00812">
    <property type="entry name" value="Alpha_L_fucos"/>
    <property type="match status" value="1"/>
</dbReference>
<feature type="chain" id="PRO_5047174613" description="alpha-L-fucosidase" evidence="6">
    <location>
        <begin position="21"/>
        <end position="368"/>
    </location>
</feature>
<dbReference type="InterPro" id="IPR057739">
    <property type="entry name" value="Glyco_hydro_29_N"/>
</dbReference>
<comment type="caution">
    <text evidence="8">The sequence shown here is derived from an EMBL/GenBank/DDBJ whole genome shotgun (WGS) entry which is preliminary data.</text>
</comment>
<keyword evidence="9" id="KW-1185">Reference proteome</keyword>
<evidence type="ECO:0000259" key="7">
    <source>
        <dbReference type="Pfam" id="PF01120"/>
    </source>
</evidence>
<dbReference type="InterPro" id="IPR000933">
    <property type="entry name" value="Glyco_hydro_29"/>
</dbReference>
<dbReference type="Proteomes" id="UP001202248">
    <property type="component" value="Unassembled WGS sequence"/>
</dbReference>
<evidence type="ECO:0000256" key="4">
    <source>
        <dbReference type="ARBA" id="ARBA00022801"/>
    </source>
</evidence>